<dbReference type="GO" id="GO:0034355">
    <property type="term" value="P:NAD+ biosynthetic process via the salvage pathway"/>
    <property type="evidence" value="ECO:0007669"/>
    <property type="project" value="EnsemblFungi"/>
</dbReference>
<dbReference type="GO" id="GO:0070636">
    <property type="term" value="F:nicotinic acid riboside hydrolase activity"/>
    <property type="evidence" value="ECO:0007669"/>
    <property type="project" value="EnsemblFungi"/>
</dbReference>
<dbReference type="Proteomes" id="UP000002035">
    <property type="component" value="Unassembled WGS sequence"/>
</dbReference>
<proteinExistence type="inferred from homology"/>
<dbReference type="GO" id="GO:0006216">
    <property type="term" value="P:cytidine catabolic process"/>
    <property type="evidence" value="ECO:0007669"/>
    <property type="project" value="EnsemblFungi"/>
</dbReference>
<evidence type="ECO:0000259" key="4">
    <source>
        <dbReference type="Pfam" id="PF01156"/>
    </source>
</evidence>
<dbReference type="OMA" id="WVGVETK"/>
<dbReference type="Pfam" id="PF01156">
    <property type="entry name" value="IU_nuc_hydro"/>
    <property type="match status" value="1"/>
</dbReference>
<dbReference type="VEuPathDB" id="FungiDB:MCYG_00900"/>
<evidence type="ECO:0000313" key="5">
    <source>
        <dbReference type="EMBL" id="EEQ28012.1"/>
    </source>
</evidence>
<dbReference type="PANTHER" id="PTHR12304">
    <property type="entry name" value="INOSINE-URIDINE PREFERRING NUCLEOSIDE HYDROLASE"/>
    <property type="match status" value="1"/>
</dbReference>
<dbReference type="EMBL" id="DS995701">
    <property type="protein sequence ID" value="EEQ28012.1"/>
    <property type="molecule type" value="Genomic_DNA"/>
</dbReference>
<dbReference type="GeneID" id="9226727"/>
<comment type="similarity">
    <text evidence="1">Belongs to the IUNH family.</text>
</comment>
<dbReference type="GO" id="GO:0005829">
    <property type="term" value="C:cytosol"/>
    <property type="evidence" value="ECO:0007669"/>
    <property type="project" value="TreeGrafter"/>
</dbReference>
<dbReference type="STRING" id="554155.C5FDX8"/>
<dbReference type="InterPro" id="IPR036452">
    <property type="entry name" value="Ribo_hydro-like"/>
</dbReference>
<dbReference type="Gene3D" id="3.90.245.10">
    <property type="entry name" value="Ribonucleoside hydrolase-like"/>
    <property type="match status" value="1"/>
</dbReference>
<keyword evidence="2" id="KW-0378">Hydrolase</keyword>
<dbReference type="OrthoDB" id="432381at2759"/>
<dbReference type="PANTHER" id="PTHR12304:SF4">
    <property type="entry name" value="URIDINE NUCLEOSIDASE"/>
    <property type="match status" value="1"/>
</dbReference>
<sequence length="390" mass="41278">MGSISDAFAILLAAHHPALKLLGVSTVHGNGSLENTTVNAGSILEAIGRSDIPVYPGAKKPFCRKAVHAENIHGTIPIFTCSAIYHITYTLRLLGASGIDGTDLLPAPTKPAVTNVSAFVAMREALLSQPKDTAWVVATGTLTNIAILFATFPEVAEHVRGISIMGGAIGGGFSGVPISKKEGDELRVGNITPWAEFNIYCDPESAQSIFSSPVLAPKTTLVTVDLTHQVLATKAVQSRILGFDGATGEKQSPSVLRQILHALLTYFAGTYDSVFGISAGPPLHDPLAVAILLSNLNDQAKKADGLKEQLPFDDASGARYNVSIVTDGLHHCVDGADLQGEVGRTNVSPCLDGVGGVTIPCSLDVDKFWETIYDCLDRADRWNLERVQTI</sequence>
<name>C5FDX8_ARTOC</name>
<reference evidence="6" key="1">
    <citation type="journal article" date="2012" name="MBio">
        <title>Comparative genome analysis of Trichophyton rubrum and related dermatophytes reveals candidate genes involved in infection.</title>
        <authorList>
            <person name="Martinez D.A."/>
            <person name="Oliver B.G."/>
            <person name="Graeser Y."/>
            <person name="Goldberg J.M."/>
            <person name="Li W."/>
            <person name="Martinez-Rossi N.M."/>
            <person name="Monod M."/>
            <person name="Shelest E."/>
            <person name="Barton R.C."/>
            <person name="Birch E."/>
            <person name="Brakhage A.A."/>
            <person name="Chen Z."/>
            <person name="Gurr S.J."/>
            <person name="Heiman D."/>
            <person name="Heitman J."/>
            <person name="Kosti I."/>
            <person name="Rossi A."/>
            <person name="Saif S."/>
            <person name="Samalova M."/>
            <person name="Saunders C.W."/>
            <person name="Shea T."/>
            <person name="Summerbell R.C."/>
            <person name="Xu J."/>
            <person name="Young S."/>
            <person name="Zeng Q."/>
            <person name="Birren B.W."/>
            <person name="Cuomo C.A."/>
            <person name="White T.C."/>
        </authorList>
    </citation>
    <scope>NUCLEOTIDE SEQUENCE [LARGE SCALE GENOMIC DNA]</scope>
    <source>
        <strain evidence="6">ATCC MYA-4605 / CBS 113480</strain>
    </source>
</reference>
<gene>
    <name evidence="5" type="ORF">MCYG_00900</name>
</gene>
<dbReference type="InterPro" id="IPR023186">
    <property type="entry name" value="IUNH"/>
</dbReference>
<keyword evidence="3" id="KW-0326">Glycosidase</keyword>
<dbReference type="RefSeq" id="XP_002850796.1">
    <property type="nucleotide sequence ID" value="XM_002850750.1"/>
</dbReference>
<keyword evidence="6" id="KW-1185">Reference proteome</keyword>
<protein>
    <submittedName>
        <fullName evidence="5">Uridine nucleosidase</fullName>
    </submittedName>
</protein>
<evidence type="ECO:0000256" key="1">
    <source>
        <dbReference type="ARBA" id="ARBA00009176"/>
    </source>
</evidence>
<dbReference type="GO" id="GO:0045437">
    <property type="term" value="F:uridine nucleosidase activity"/>
    <property type="evidence" value="ECO:0007669"/>
    <property type="project" value="EnsemblFungi"/>
</dbReference>
<dbReference type="SUPFAM" id="SSF53590">
    <property type="entry name" value="Nucleoside hydrolase"/>
    <property type="match status" value="1"/>
</dbReference>
<dbReference type="InterPro" id="IPR001910">
    <property type="entry name" value="Inosine/uridine_hydrolase_dom"/>
</dbReference>
<dbReference type="eggNOG" id="KOG2938">
    <property type="taxonomic scope" value="Eukaryota"/>
</dbReference>
<evidence type="ECO:0000256" key="2">
    <source>
        <dbReference type="ARBA" id="ARBA00022801"/>
    </source>
</evidence>
<dbReference type="GO" id="GO:0006218">
    <property type="term" value="P:uridine catabolic process"/>
    <property type="evidence" value="ECO:0007669"/>
    <property type="project" value="EnsemblFungi"/>
</dbReference>
<evidence type="ECO:0000313" key="6">
    <source>
        <dbReference type="Proteomes" id="UP000002035"/>
    </source>
</evidence>
<dbReference type="GO" id="GO:0008655">
    <property type="term" value="P:pyrimidine-containing compound salvage"/>
    <property type="evidence" value="ECO:0007669"/>
    <property type="project" value="EnsemblFungi"/>
</dbReference>
<accession>C5FDX8</accession>
<feature type="domain" description="Inosine/uridine-preferring nucleoside hydrolase" evidence="4">
    <location>
        <begin position="4"/>
        <end position="370"/>
    </location>
</feature>
<dbReference type="GO" id="GO:0008477">
    <property type="term" value="F:purine nucleosidase activity"/>
    <property type="evidence" value="ECO:0007669"/>
    <property type="project" value="TreeGrafter"/>
</dbReference>
<dbReference type="GO" id="GO:0006152">
    <property type="term" value="P:purine nucleoside catabolic process"/>
    <property type="evidence" value="ECO:0007669"/>
    <property type="project" value="TreeGrafter"/>
</dbReference>
<evidence type="ECO:0000256" key="3">
    <source>
        <dbReference type="ARBA" id="ARBA00023295"/>
    </source>
</evidence>
<dbReference type="GO" id="GO:0070635">
    <property type="term" value="F:nicotinamide riboside hydrolase activity"/>
    <property type="evidence" value="ECO:0007669"/>
    <property type="project" value="EnsemblFungi"/>
</dbReference>
<dbReference type="GO" id="GO:0019358">
    <property type="term" value="P:nicotinate nucleotide salvage"/>
    <property type="evidence" value="ECO:0007669"/>
    <property type="project" value="EnsemblFungi"/>
</dbReference>
<dbReference type="AlphaFoldDB" id="C5FDX8"/>
<dbReference type="HOGENOM" id="CLU_036838_2_0_1"/>
<organism evidence="5 6">
    <name type="scientific">Arthroderma otae (strain ATCC MYA-4605 / CBS 113480)</name>
    <name type="common">Microsporum canis</name>
    <dbReference type="NCBI Taxonomy" id="554155"/>
    <lineage>
        <taxon>Eukaryota</taxon>
        <taxon>Fungi</taxon>
        <taxon>Dikarya</taxon>
        <taxon>Ascomycota</taxon>
        <taxon>Pezizomycotina</taxon>
        <taxon>Eurotiomycetes</taxon>
        <taxon>Eurotiomycetidae</taxon>
        <taxon>Onygenales</taxon>
        <taxon>Arthrodermataceae</taxon>
        <taxon>Microsporum</taxon>
    </lineage>
</organism>